<accession>A0A9Y2B3M5</accession>
<feature type="region of interest" description="Disordered" evidence="1">
    <location>
        <begin position="32"/>
        <end position="54"/>
    </location>
</feature>
<dbReference type="Proteomes" id="UP001231445">
    <property type="component" value="Chromosome"/>
</dbReference>
<dbReference type="KEGG" id="arue:QQX03_06835"/>
<organism evidence="2 3">
    <name type="scientific">Altererythrobacter rubellus</name>
    <dbReference type="NCBI Taxonomy" id="2173831"/>
    <lineage>
        <taxon>Bacteria</taxon>
        <taxon>Pseudomonadati</taxon>
        <taxon>Pseudomonadota</taxon>
        <taxon>Alphaproteobacteria</taxon>
        <taxon>Sphingomonadales</taxon>
        <taxon>Erythrobacteraceae</taxon>
        <taxon>Altererythrobacter</taxon>
    </lineage>
</organism>
<evidence type="ECO:0000256" key="1">
    <source>
        <dbReference type="SAM" id="MobiDB-lite"/>
    </source>
</evidence>
<name>A0A9Y2B3M5_9SPHN</name>
<protein>
    <submittedName>
        <fullName evidence="2">Uncharacterized protein</fullName>
    </submittedName>
</protein>
<dbReference type="EMBL" id="CP127221">
    <property type="protein sequence ID" value="WIW94699.1"/>
    <property type="molecule type" value="Genomic_DNA"/>
</dbReference>
<reference evidence="2 3" key="1">
    <citation type="submission" date="2023-06" db="EMBL/GenBank/DDBJ databases">
        <title>Altererythrobacter rubellus NBRC 112769 genome.</title>
        <authorList>
            <person name="Zhang K."/>
        </authorList>
    </citation>
    <scope>NUCLEOTIDE SEQUENCE [LARGE SCALE GENOMIC DNA]</scope>
    <source>
        <strain evidence="2 3">NBRC 112769</strain>
    </source>
</reference>
<keyword evidence="3" id="KW-1185">Reference proteome</keyword>
<evidence type="ECO:0000313" key="3">
    <source>
        <dbReference type="Proteomes" id="UP001231445"/>
    </source>
</evidence>
<evidence type="ECO:0000313" key="2">
    <source>
        <dbReference type="EMBL" id="WIW94699.1"/>
    </source>
</evidence>
<dbReference type="AlphaFoldDB" id="A0A9Y2B3M5"/>
<sequence length="54" mass="6660">MDRLYRRAPFDSDRDRVEHLFGLYEKLLNPLSDAEKQNKRTARNRKRKRKRKGE</sequence>
<proteinExistence type="predicted"/>
<feature type="compositionally biased region" description="Basic residues" evidence="1">
    <location>
        <begin position="39"/>
        <end position="54"/>
    </location>
</feature>
<gene>
    <name evidence="2" type="ORF">QQX03_06835</name>
</gene>